<dbReference type="InterPro" id="IPR044894">
    <property type="entry name" value="TubC_N_sf"/>
</dbReference>
<dbReference type="SUPFAM" id="SSF56801">
    <property type="entry name" value="Acetyl-CoA synthetase-like"/>
    <property type="match status" value="4"/>
</dbReference>
<dbReference type="InterPro" id="IPR009081">
    <property type="entry name" value="PP-bd_ACP"/>
</dbReference>
<dbReference type="CDD" id="cd05930">
    <property type="entry name" value="A_NRPS"/>
    <property type="match status" value="2"/>
</dbReference>
<dbReference type="Gene3D" id="3.30.559.30">
    <property type="entry name" value="Nonribosomal peptide synthetase, condensation domain"/>
    <property type="match status" value="4"/>
</dbReference>
<sequence length="4309" mass="478882">MSVLDLLQELTALGVTLSLNGENLKVSGNKSALTDSLIKSIKINKADLVTYLKQSEALDSDITPLSDTQRYEPLPLSYNQRRLWFVAQLADESSAYNGACALRIEGEINDGIVANALTELVQRHSSLRTVFGQTNGEPWQKLQAVPNFPLQYEDLSTLAADQQKEALQQVKQVAAQTPFKLDSDLLLRAVLIKLNEEEHCLVLVVHHIVSDAWSQNILVRDLSEIYQSLANNETVQLGPLALQYVDYAVWEQKTLQGHLLEQKLAYWQATLQDAPGVHEIPLDKARPAEQQFNGERISQVLDPQLSQWLKSKALQAGTTVYVVMQALYAVWVARVSGQSDVVMGTPAANRSHHNTQQITGFFSNTLVLRNHIDFDADFDSLLQANKAQLNQAFSHQDVPFDMLVERLNVQRSKAINPLFQLWFSVHQNRQNGIELNGQEVQLERIEQQQARYDLKFEANVSDESCELVWEYNSDLFLAKKVAVFAEQFISLAKQIMAQPDTSVWQLKLDDDEIDADHVKHTAGDLTLLSERFAASVIASPERVGVIEGGAQLSYGELDRQSHKLAAFLQEQGIEAGDCVGVCAERSLEATIALLAIIKVGAAYVPMDPEYPEARLTHIAEQSQLEFVLVSTSASNDFPLTELEMVSLSGAEQADWLEDYQDIELFPIKVDAEAAVYVIFTSGSTGLPKGVPVSHKNLLNYIDQLTARYPFDAGWQFAQTATLATDLGNTMLFGALLGQGTLHVLSKECVIDGAAIADYFATHHIDVAKFTPSHFAALLDGAVDAKVLPKRYLLLGGENFSIALRDTILKLRTQQLQPCSVINHYGPTEATIGCLTYEVMGTETQRSVPIGKPFDNLLGLVMQGEQPVPNGVKGELVIFGASVTQGYLQSTADEGRFVELTIGQKTLKGYRTGDLVVQDLNGDISYLGRSDDQIKVRGYRIELGEIEHTLLACNDITQACVVIKEIDAKAQLIAYVVADATTQKITNYLKDQLPTHMVPDHIIALEQLPLTENGKLDRKALPMPYEAASYQFIAPSTDTELSLQALYQELLGSDNISANAHFFELGGHSLLTTRLLARVRQVFAVDLHIRDIFDTPVLSELAHLIDSAQGRDVLKMPALVNANEAPLSYAQQRLWFIDQFEGGSSHYNMPVALTVEGHLEIAAIRYAVANIIERHHALRTNFTSSNGHPSTQLQVTPHIEIAEHNLVGHSDAQHVLSQLIKAQHQHQFDLSCDLLIKVGYVYLSDTQGVLLINVHHIASDGWSMTNLMHEFSAFYEQYTANTNVSLTPLVIQYSDYAAWQQQYMQCEAGSNDLEYWRNQLAQLPAVHSFPLDYTRPSEPSFQGAKESFTLSKAILDDLQDIALAQQCTLSTVLHACYSLMISEYANEQDIVIGMPVANREDTRLESLIGFFINTIVLRVTHKTNESFTDLLARVKQTHLDALAHQNMPFDYLVEQLNPERSRAHAPLCQIMFSMSNYTLPALSIDGKKLSPIEFDNANSKFDLLLNARQNGEQMKLTLQYDTALFSTGTMQSFCTRLQNFIGALAGNRASSISDLMLLSTRERAQLAQFNAHQPQQHPFPCIHQYVESVAASTPSNVAMTYQQQAINYEDLNNRANRLARLLQSYNVQSGDFVGIGCEQGPDMVIAMLATLKVGASYVPLDLSYPAERLTTMLNDTDINVVLCTTNTLLRVSALPVECIAMDAASTIQSLQQCSTYNLDQQVDSKKGAYINFTSGSTGRPKGVLVPHSGIVRLVVDANFITFDQQDCVAQAANPSFDATTLEVWGALANGARLHFVDKETLLSAQQLKQAIGEHKISTMFVTTSLFNQLANTKPDTFAGMKYVVVGGEALSVESVNKVIAGGKPKHLLNGYGPTENTTFTAVYDVQEKANRAVPIGPSIAGTRCYVLSEQQALLPQGAIGELYVAGDGVAIEYVGQPEQTQSSFVTLAHIEEPKLYRTGDLVRWRADGVLDYIGRGDHQVKVRGFRIELGDIESALAKLNGVKDSCVNVMLDSVGTKRLIAYFTVSDNTTSLSAQTLKAKLQEALPDYMVPSEFVLLAALPLNDNGKLDRAALPAPHLDSSSNETLVPAKGALELTLAEIFQDLLNISKVGRNSDFFKLGGHSLLATRLAGEVQARLSINLPIKAIFTHPKLASLAKWITEQGDTATLPAIVPTQNSDKAPLSFEQHRLWFIDNVEGESAQYNMPVAFTLRGKLNQQALEYAFEQLVARHEILRTSYHEQQGQAWQIVSTICEFAIEQHDVSSLAEKDRRAQITTLFEMAAQMPFELSGSPMLRVTQVREHDSLHHLLINIHHIACDGWSIGIIVKELNALYTSYVNGTEAVLKKLPIQFSDYAQWQTTHYQGQFVEQRKQYWLDRLVDIPVVHGVPLDKPRPARMSTHAQQLWLKLDEQTTARLNSFAQQREATLFMVLQSLYALTIARWSRTTDVVIGSPVAGRSNSAVADLVGCFVNTIAIRNHVDFEQSFDTYFEQTRADILSDLAHQELPFDTLVEALNPPRSTSHLPIFQLWFVLQNMPSETFDWSGVEMTPIELATTRAKFDIMLSATEKNKEIALHWVYNSDLFNTATIEAMAASFMTLVDAVLAEPEVSIGALKIINDDQKQQLINFQKKPEVAQITAPVSVVEQIASYAERKPNALAIEYQQQQLSFSQLMERANRLAALLNESGVEVGDRVGIATSRSAELLIAVVATMRLGAVFVPLDSKAPSKRLAYICEDSDIQTILAVGNDATQFDTLGLDIIMLDGAASDESWLAGSELDDCQFPLATQLAYILYTSGTTGQPKGVKVSHGNLASLTYSLHELLQAQGIAGEYRWAWNAPLMFDASLQAVSQLGLGASLVLIDEDTRMEPSAFVSLLTQKQIDIFDCTPAFAELLLNETHIANAQLPSLIVGGEAVSAQLWQRIGQHMQQGGQFAINAYGPTEATIDATYAVITTQLDSHIGRPLSNTHIHIVDEQQQVVPPGMVGECCIEGAGVSQGYLNQAELTARQYVEIEGADGRTTDVYRTGDLVRWRADGNLAYLGRIDNQVKLRGYRIELAEIEAALVTMDAVSHAALVVKEQCLIAYVVPTHTTTLSDDVVSLHLRETLADYMIPSHFVYLEALPVTANGKVNYRALPDVQASKVTHYVEPTNADESLLQEIWCELLKRDTVSCEDNFFTLGGHSLLAIRMNSAVKERMQKRFALQTLFEYPSIKQLAVHLVQSDEQGVQAVDDSLRVPLSYAQQRMWLIEQMDEGSVHYNIPSVFHLQGQLDVAALQHALQEVVTRHASLRTVIAVDDDGAYQHVNEVSYVPVSITDLSHQDEQRAQQKVRELVKEDALKPFNLTRDLMLRAGLIKLSDSHHIMMFNMHHIASDGWSISVLIRELTELYDAHVNARNAILPTLPVSYRDYTHWQLSVASQAKIADDKAYWLEHLKTLPQVHSLPLDKTRPARQSYQGAIVERHLDSNVLANLKAFSDKHGVTLFMTLQATLAVLLARWSHEQDIVIGTPVAGRTEQALEPMIGFFLNTLTLRNNLQDNPKFVDFLAATKDMVLNAFKHQDCPFELLVEELKPERSASHLPLFQIMFVLQNQGQETLSLPGIDFIPAEREEIVSKFDLLLNAVEVDGALALSWDYNIDLFYAQTVERMADGFICLLEHILKAPEQTIEGLNLLPQAQRQTMLYDWNNTTRSFPDDKLMHQLFIEQVSITPDAIAVVDEHGTMTYEALYWAAVALQQHIAEHAFETESLIAVRLPKGRWQLVATLAIMMSGSAYLPLDVTWPAQRCDQILSHANAVMVIVGEQPQDDLTSHVPQLSAEQTQQHTQTLEQHIYEFIYRQKVTDLAYVIFTSGSTGKPKGVAIEHRSVVNTLIDVNQTYNVTAQDGVLAISALSFDLSVYDLFGLLAVGGTVVFPHQLHLKDPSHWANMVEQHGVTIWDTVPASAELLVSEYEQREMTGSSQLRVVMMSGDWIPPTLPKRLWQTFSNAKVFSLGGATEGSIWSISYPILSDTSDRKSVPYGKPMTNQKFFVLSKDLEPCPVGVMGELHIGGVGVARCYYNDEQRSAASYIYHPQLQEKLYKTGDMGRYLADGNIEFIGRIDHQVKIRGFRIELGEIESVLNAHEHVSDAIVTVQDDINQVKQLVAYLVLDSELKIAHIDEQAVRRYLATKLPNYMVPSKFMVLKQLPLSANGKVDRKQLPAPNWQSQHKVVPPSTPTEQIVLDIWTDVLSHNEIGIETNFFELGGSSVHLIQVASKINAKMNGTFNVVSFFEHSTVKEMARFVDLEMGQQSSNEPVSSNHARKTPKRTNKLAQKRKQRA</sequence>
<accession>A0A9W4QZN5</accession>
<dbReference type="InterPro" id="IPR041464">
    <property type="entry name" value="TubC_N"/>
</dbReference>
<dbReference type="Gene3D" id="1.10.1200.10">
    <property type="entry name" value="ACP-like"/>
    <property type="match status" value="4"/>
</dbReference>
<dbReference type="NCBIfam" id="NF003417">
    <property type="entry name" value="PRK04813.1"/>
    <property type="match status" value="4"/>
</dbReference>
<dbReference type="Gene3D" id="3.40.50.980">
    <property type="match status" value="6"/>
</dbReference>
<comment type="caution">
    <text evidence="7">The sequence shown here is derived from an EMBL/GenBank/DDBJ whole genome shotgun (WGS) entry which is preliminary data.</text>
</comment>
<dbReference type="InterPro" id="IPR010071">
    <property type="entry name" value="AA_adenyl_dom"/>
</dbReference>
<dbReference type="Gene3D" id="3.30.300.30">
    <property type="match status" value="4"/>
</dbReference>
<dbReference type="InterPro" id="IPR006162">
    <property type="entry name" value="Ppantetheine_attach_site"/>
</dbReference>
<evidence type="ECO:0000259" key="6">
    <source>
        <dbReference type="PROSITE" id="PS50075"/>
    </source>
</evidence>
<comment type="cofactor">
    <cofactor evidence="1">
        <name>pantetheine 4'-phosphate</name>
        <dbReference type="ChEBI" id="CHEBI:47942"/>
    </cofactor>
</comment>
<feature type="domain" description="Carrier" evidence="6">
    <location>
        <begin position="2087"/>
        <end position="2162"/>
    </location>
</feature>
<dbReference type="PROSITE" id="PS00455">
    <property type="entry name" value="AMP_BINDING"/>
    <property type="match status" value="4"/>
</dbReference>
<dbReference type="Pfam" id="PF18563">
    <property type="entry name" value="TubC_N"/>
    <property type="match status" value="1"/>
</dbReference>
<feature type="domain" description="Carrier" evidence="6">
    <location>
        <begin position="3143"/>
        <end position="3218"/>
    </location>
</feature>
<dbReference type="SUPFAM" id="SSF47336">
    <property type="entry name" value="ACP-like"/>
    <property type="match status" value="4"/>
</dbReference>
<name>A0A9W4QZN5_9GAMM</name>
<dbReference type="InterPro" id="IPR025110">
    <property type="entry name" value="AMP-bd_C"/>
</dbReference>
<evidence type="ECO:0000256" key="2">
    <source>
        <dbReference type="ARBA" id="ARBA00022450"/>
    </source>
</evidence>
<dbReference type="NCBIfam" id="TIGR01733">
    <property type="entry name" value="AA-adenyl-dom"/>
    <property type="match status" value="4"/>
</dbReference>
<dbReference type="Gene3D" id="2.30.38.10">
    <property type="entry name" value="Luciferase, Domain 3"/>
    <property type="match status" value="3"/>
</dbReference>
<dbReference type="Pfam" id="PF00550">
    <property type="entry name" value="PP-binding"/>
    <property type="match status" value="4"/>
</dbReference>
<feature type="coiled-coil region" evidence="4">
    <location>
        <begin position="1600"/>
        <end position="1627"/>
    </location>
</feature>
<dbReference type="PANTHER" id="PTHR45527:SF1">
    <property type="entry name" value="FATTY ACID SYNTHASE"/>
    <property type="match status" value="1"/>
</dbReference>
<evidence type="ECO:0000256" key="3">
    <source>
        <dbReference type="ARBA" id="ARBA00022553"/>
    </source>
</evidence>
<dbReference type="CDD" id="cd12117">
    <property type="entry name" value="A_NRPS_Srf_like"/>
    <property type="match status" value="1"/>
</dbReference>
<dbReference type="InterPro" id="IPR023213">
    <property type="entry name" value="CAT-like_dom_sf"/>
</dbReference>
<dbReference type="GO" id="GO:0031177">
    <property type="term" value="F:phosphopantetheine binding"/>
    <property type="evidence" value="ECO:0007669"/>
    <property type="project" value="InterPro"/>
</dbReference>
<dbReference type="Pfam" id="PF00501">
    <property type="entry name" value="AMP-binding"/>
    <property type="match status" value="4"/>
</dbReference>
<dbReference type="GO" id="GO:0043041">
    <property type="term" value="P:amino acid activation for nonribosomal peptide biosynthetic process"/>
    <property type="evidence" value="ECO:0007669"/>
    <property type="project" value="TreeGrafter"/>
</dbReference>
<evidence type="ECO:0000256" key="1">
    <source>
        <dbReference type="ARBA" id="ARBA00001957"/>
    </source>
</evidence>
<dbReference type="SMART" id="SM00823">
    <property type="entry name" value="PKS_PP"/>
    <property type="match status" value="4"/>
</dbReference>
<dbReference type="Pfam" id="PF00668">
    <property type="entry name" value="Condensation"/>
    <property type="match status" value="4"/>
</dbReference>
<dbReference type="Gene3D" id="3.40.50.12780">
    <property type="entry name" value="N-terminal domain of ligase-like"/>
    <property type="match status" value="1"/>
</dbReference>
<dbReference type="PROSITE" id="PS00012">
    <property type="entry name" value="PHOSPHOPANTETHEINE"/>
    <property type="match status" value="3"/>
</dbReference>
<dbReference type="FunFam" id="3.30.300.30:FF:000010">
    <property type="entry name" value="Enterobactin synthetase component F"/>
    <property type="match status" value="3"/>
</dbReference>
<dbReference type="InterPro" id="IPR020806">
    <property type="entry name" value="PKS_PP-bd"/>
</dbReference>
<keyword evidence="8" id="KW-1185">Reference proteome</keyword>
<dbReference type="InterPro" id="IPR001242">
    <property type="entry name" value="Condensation_dom"/>
</dbReference>
<dbReference type="InterPro" id="IPR020845">
    <property type="entry name" value="AMP-binding_CS"/>
</dbReference>
<dbReference type="Gene3D" id="1.10.10.1830">
    <property type="entry name" value="Non-ribosomal peptide synthase, adenylation domain"/>
    <property type="match status" value="1"/>
</dbReference>
<evidence type="ECO:0000313" key="8">
    <source>
        <dbReference type="Proteomes" id="UP001152467"/>
    </source>
</evidence>
<dbReference type="Gene3D" id="3.30.559.10">
    <property type="entry name" value="Chloramphenicol acetyltransferase-like domain"/>
    <property type="match status" value="4"/>
</dbReference>
<proteinExistence type="predicted"/>
<evidence type="ECO:0000256" key="4">
    <source>
        <dbReference type="SAM" id="Coils"/>
    </source>
</evidence>
<dbReference type="EMBL" id="CAMAPC010000009">
    <property type="protein sequence ID" value="CAH9060173.1"/>
    <property type="molecule type" value="Genomic_DNA"/>
</dbReference>
<keyword evidence="4" id="KW-0175">Coiled coil</keyword>
<dbReference type="CDD" id="cd19531">
    <property type="entry name" value="LCL_NRPS-like"/>
    <property type="match status" value="4"/>
</dbReference>
<dbReference type="SUPFAM" id="SSF52777">
    <property type="entry name" value="CoA-dependent acyltransferases"/>
    <property type="match status" value="8"/>
</dbReference>
<dbReference type="GO" id="GO:0005737">
    <property type="term" value="C:cytoplasm"/>
    <property type="evidence" value="ECO:0007669"/>
    <property type="project" value="TreeGrafter"/>
</dbReference>
<evidence type="ECO:0000256" key="5">
    <source>
        <dbReference type="SAM" id="MobiDB-lite"/>
    </source>
</evidence>
<dbReference type="RefSeq" id="WP_261626535.1">
    <property type="nucleotide sequence ID" value="NZ_CAMAPC010000009.1"/>
</dbReference>
<feature type="compositionally biased region" description="Polar residues" evidence="5">
    <location>
        <begin position="4278"/>
        <end position="4289"/>
    </location>
</feature>
<dbReference type="GO" id="GO:0044550">
    <property type="term" value="P:secondary metabolite biosynthetic process"/>
    <property type="evidence" value="ECO:0007669"/>
    <property type="project" value="TreeGrafter"/>
</dbReference>
<feature type="compositionally biased region" description="Basic residues" evidence="5">
    <location>
        <begin position="4290"/>
        <end position="4309"/>
    </location>
</feature>
<dbReference type="InterPro" id="IPR042099">
    <property type="entry name" value="ANL_N_sf"/>
</dbReference>
<dbReference type="InterPro" id="IPR036736">
    <property type="entry name" value="ACP-like_sf"/>
</dbReference>
<organism evidence="7 8">
    <name type="scientific">Pseudoalteromonas holothuriae</name>
    <dbReference type="NCBI Taxonomy" id="2963714"/>
    <lineage>
        <taxon>Bacteria</taxon>
        <taxon>Pseudomonadati</taxon>
        <taxon>Pseudomonadota</taxon>
        <taxon>Gammaproteobacteria</taxon>
        <taxon>Alteromonadales</taxon>
        <taxon>Pseudoalteromonadaceae</taxon>
        <taxon>Pseudoalteromonas</taxon>
    </lineage>
</organism>
<dbReference type="Pfam" id="PF13193">
    <property type="entry name" value="AMP-binding_C"/>
    <property type="match status" value="4"/>
</dbReference>
<dbReference type="InterPro" id="IPR000873">
    <property type="entry name" value="AMP-dep_synth/lig_dom"/>
</dbReference>
<feature type="domain" description="Carrier" evidence="6">
    <location>
        <begin position="4202"/>
        <end position="4277"/>
    </location>
</feature>
<gene>
    <name evidence="7" type="primary">tycC_2</name>
    <name evidence="7" type="ORF">PSECIP111854_02552</name>
</gene>
<dbReference type="FunFam" id="3.30.559.10:FF:000012">
    <property type="entry name" value="Non-ribosomal peptide synthetase"/>
    <property type="match status" value="1"/>
</dbReference>
<dbReference type="GO" id="GO:0003824">
    <property type="term" value="F:catalytic activity"/>
    <property type="evidence" value="ECO:0007669"/>
    <property type="project" value="InterPro"/>
</dbReference>
<feature type="domain" description="Carrier" evidence="6">
    <location>
        <begin position="1033"/>
        <end position="1108"/>
    </location>
</feature>
<protein>
    <submittedName>
        <fullName evidence="7">Tyrocidine synthase 3</fullName>
    </submittedName>
</protein>
<keyword evidence="3" id="KW-0597">Phosphoprotein</keyword>
<reference evidence="7" key="1">
    <citation type="submission" date="2022-07" db="EMBL/GenBank/DDBJ databases">
        <authorList>
            <person name="Criscuolo A."/>
        </authorList>
    </citation>
    <scope>NUCLEOTIDE SEQUENCE</scope>
    <source>
        <strain evidence="7">CIP111854</strain>
    </source>
</reference>
<dbReference type="PANTHER" id="PTHR45527">
    <property type="entry name" value="NONRIBOSOMAL PEPTIDE SYNTHETASE"/>
    <property type="match status" value="1"/>
</dbReference>
<dbReference type="FunFam" id="3.40.50.980:FF:000001">
    <property type="entry name" value="Non-ribosomal peptide synthetase"/>
    <property type="match status" value="2"/>
</dbReference>
<dbReference type="Proteomes" id="UP001152467">
    <property type="component" value="Unassembled WGS sequence"/>
</dbReference>
<feature type="region of interest" description="Disordered" evidence="5">
    <location>
        <begin position="4278"/>
        <end position="4309"/>
    </location>
</feature>
<evidence type="ECO:0000313" key="7">
    <source>
        <dbReference type="EMBL" id="CAH9060173.1"/>
    </source>
</evidence>
<keyword evidence="2" id="KW-0596">Phosphopantetheine</keyword>
<dbReference type="PROSITE" id="PS50075">
    <property type="entry name" value="CARRIER"/>
    <property type="match status" value="4"/>
</dbReference>
<dbReference type="InterPro" id="IPR045851">
    <property type="entry name" value="AMP-bd_C_sf"/>
</dbReference>